<feature type="transmembrane region" description="Helical" evidence="3">
    <location>
        <begin position="20"/>
        <end position="41"/>
    </location>
</feature>
<sequence length="360" mass="39987">MDNGSNLGKPPSFWQKPEGWLGLITMVGLGVGAVFFLSWLAPFLVNAVYAVIAGGSLLAIAWLAMNPKVRNLVSFLFKVIMKKLTGLVVELDPIAIMEGHVDKMEGQLANMEQGIKKLSGQSEHIRRISQQNRAETREAIAMFRQAMKEGKQELKALNARKFDRLQKQFAMYVELFKQLERARVALEKLDKIFKVQIEDKKHQIKISTEEWEASKAARSALASARAILSGASSGELYDQALEFIQRSWDQNLADISTLSDLSDQLVSSLEAQDNMRVEQLTTAIDNYEKQFNAAGSNTAALEIAGPDMDRITELEQSMDLPDAHLLSGDAPEEPVLLPKSPRASGDRGSDEFSVLDQYSK</sequence>
<proteinExistence type="predicted"/>
<keyword evidence="3" id="KW-0812">Transmembrane</keyword>
<keyword evidence="3" id="KW-1133">Transmembrane helix</keyword>
<gene>
    <name evidence="4" type="ORF">UV20_C0003G0027</name>
</gene>
<reference evidence="4 5" key="1">
    <citation type="journal article" date="2015" name="Nature">
        <title>rRNA introns, odd ribosomes, and small enigmatic genomes across a large radiation of phyla.</title>
        <authorList>
            <person name="Brown C.T."/>
            <person name="Hug L.A."/>
            <person name="Thomas B.C."/>
            <person name="Sharon I."/>
            <person name="Castelle C.J."/>
            <person name="Singh A."/>
            <person name="Wilkins M.J."/>
            <person name="Williams K.H."/>
            <person name="Banfield J.F."/>
        </authorList>
    </citation>
    <scope>NUCLEOTIDE SEQUENCE [LARGE SCALE GENOMIC DNA]</scope>
</reference>
<comment type="caution">
    <text evidence="4">The sequence shown here is derived from an EMBL/GenBank/DDBJ whole genome shotgun (WGS) entry which is preliminary data.</text>
</comment>
<dbReference type="Proteomes" id="UP000034837">
    <property type="component" value="Unassembled WGS sequence"/>
</dbReference>
<protein>
    <submittedName>
        <fullName evidence="4">Uncharacterized protein</fullName>
    </submittedName>
</protein>
<feature type="region of interest" description="Disordered" evidence="2">
    <location>
        <begin position="323"/>
        <end position="360"/>
    </location>
</feature>
<keyword evidence="1" id="KW-0175">Coiled coil</keyword>
<evidence type="ECO:0000256" key="1">
    <source>
        <dbReference type="SAM" id="Coils"/>
    </source>
</evidence>
<evidence type="ECO:0000313" key="5">
    <source>
        <dbReference type="Proteomes" id="UP000034837"/>
    </source>
</evidence>
<accession>A0A0G1A7R6</accession>
<dbReference type="AlphaFoldDB" id="A0A0G1A7R6"/>
<feature type="transmembrane region" description="Helical" evidence="3">
    <location>
        <begin position="47"/>
        <end position="65"/>
    </location>
</feature>
<dbReference type="EMBL" id="LCDO01000003">
    <property type="protein sequence ID" value="KKS57087.1"/>
    <property type="molecule type" value="Genomic_DNA"/>
</dbReference>
<keyword evidence="3" id="KW-0472">Membrane</keyword>
<dbReference type="PATRIC" id="fig|1619039.3.peg.449"/>
<evidence type="ECO:0000256" key="2">
    <source>
        <dbReference type="SAM" id="MobiDB-lite"/>
    </source>
</evidence>
<name>A0A0G1A7R6_9BACT</name>
<evidence type="ECO:0000256" key="3">
    <source>
        <dbReference type="SAM" id="Phobius"/>
    </source>
</evidence>
<organism evidence="4 5">
    <name type="scientific">Candidatus Magasanikbacteria bacterium GW2011_GWA2_42_32</name>
    <dbReference type="NCBI Taxonomy" id="1619039"/>
    <lineage>
        <taxon>Bacteria</taxon>
        <taxon>Candidatus Magasanikiibacteriota</taxon>
    </lineage>
</organism>
<feature type="coiled-coil region" evidence="1">
    <location>
        <begin position="101"/>
        <end position="160"/>
    </location>
</feature>
<evidence type="ECO:0000313" key="4">
    <source>
        <dbReference type="EMBL" id="KKS57087.1"/>
    </source>
</evidence>